<dbReference type="NCBIfam" id="NF040941">
    <property type="entry name" value="GGGWT_bact"/>
    <property type="match status" value="1"/>
</dbReference>
<proteinExistence type="predicted"/>
<gene>
    <name evidence="1" type="ORF">PACLA_8A021330</name>
</gene>
<dbReference type="SUPFAM" id="SSF56496">
    <property type="entry name" value="Fibrinogen C-terminal domain-like"/>
    <property type="match status" value="1"/>
</dbReference>
<reference evidence="1" key="1">
    <citation type="submission" date="2020-04" db="EMBL/GenBank/DDBJ databases">
        <authorList>
            <person name="Alioto T."/>
            <person name="Alioto T."/>
            <person name="Gomez Garrido J."/>
        </authorList>
    </citation>
    <scope>NUCLEOTIDE SEQUENCE</scope>
    <source>
        <strain evidence="1">A484AB</strain>
    </source>
</reference>
<dbReference type="AlphaFoldDB" id="A0A6S7HWH7"/>
<dbReference type="EMBL" id="CACRXK020006101">
    <property type="protein sequence ID" value="CAB4008363.1"/>
    <property type="molecule type" value="Genomic_DNA"/>
</dbReference>
<dbReference type="InterPro" id="IPR036056">
    <property type="entry name" value="Fibrinogen-like_C"/>
</dbReference>
<feature type="non-terminal residue" evidence="1">
    <location>
        <position position="1"/>
    </location>
</feature>
<dbReference type="Gene3D" id="2.60.120.1000">
    <property type="match status" value="1"/>
</dbReference>
<organism evidence="1 2">
    <name type="scientific">Paramuricea clavata</name>
    <name type="common">Red gorgonian</name>
    <name type="synonym">Violescent sea-whip</name>
    <dbReference type="NCBI Taxonomy" id="317549"/>
    <lineage>
        <taxon>Eukaryota</taxon>
        <taxon>Metazoa</taxon>
        <taxon>Cnidaria</taxon>
        <taxon>Anthozoa</taxon>
        <taxon>Octocorallia</taxon>
        <taxon>Malacalcyonacea</taxon>
        <taxon>Plexauridae</taxon>
        <taxon>Paramuricea</taxon>
    </lineage>
</organism>
<dbReference type="OrthoDB" id="5971203at2759"/>
<comment type="caution">
    <text evidence="1">The sequence shown here is derived from an EMBL/GenBank/DDBJ whole genome shotgun (WGS) entry which is preliminary data.</text>
</comment>
<keyword evidence="2" id="KW-1185">Reference proteome</keyword>
<dbReference type="Proteomes" id="UP001152795">
    <property type="component" value="Unassembled WGS sequence"/>
</dbReference>
<evidence type="ECO:0000313" key="1">
    <source>
        <dbReference type="EMBL" id="CAB4008363.1"/>
    </source>
</evidence>
<sequence>MMTSLRSEKVRTVVVILLLISMQWLITEGKLSVCSKSKEGKQTLYRKVSGDDGVLICIKNSGQYVWKFLDGSSTLGESFNPAKDCSDIVDNLPEAKDGFYWIKHTKGKPSKAWCDTHTDGGGFTLIGMKNSPMTWNVPSNEKPVDPMGPPHWSSKFGDVNVQDFAIQISTTKNFKDTKAHWSYRLKTNRALGNLFGVGSGGCTDFHSGIGNVSYVKDILTETVVTTKFNCSKFGPHQDINLGWGRMNSCLRNKCPNGYAFIKGFPFRLDSHGSFSYSASSEFSGITHDATAFVGCDAGKCCACFGPKSGRGHYCSRKCKAVNGGTILTGQVYVWYWIRTRMPERLWKRCMEFKMKTEAGKFETYYIDRKTGTAHKGTCSEQFQTFLNEGTLLVKNKESFKNLPPVPGLLLYREDNEKLYVNKGNKWDEISSEKETENLTAQVKHLQKNLQNKNSQQDTKTQNLETNTNAKLQSLIKKNSQQDSRTQKLETNTNAKLLSLIKNNSQQDLRTQKLETNTNTKLKSLEDTLKKIETKLSSKSVYGSKPNPGRSCKYILVANKLAVS</sequence>
<name>A0A6S7HWH7_PARCT</name>
<evidence type="ECO:0000313" key="2">
    <source>
        <dbReference type="Proteomes" id="UP001152795"/>
    </source>
</evidence>
<accession>A0A6S7HWH7</accession>
<protein>
    <submittedName>
        <fullName evidence="1">Uncharacterized protein</fullName>
    </submittedName>
</protein>